<dbReference type="Pfam" id="PF01943">
    <property type="entry name" value="Polysacc_synt"/>
    <property type="match status" value="1"/>
</dbReference>
<feature type="transmembrane region" description="Helical" evidence="6">
    <location>
        <begin position="356"/>
        <end position="377"/>
    </location>
</feature>
<evidence type="ECO:0000256" key="3">
    <source>
        <dbReference type="ARBA" id="ARBA00022692"/>
    </source>
</evidence>
<proteinExistence type="predicted"/>
<dbReference type="AlphaFoldDB" id="A0A6N6RNW3"/>
<feature type="transmembrane region" description="Helical" evidence="6">
    <location>
        <begin position="36"/>
        <end position="54"/>
    </location>
</feature>
<comment type="caution">
    <text evidence="7">The sequence shown here is derived from an EMBL/GenBank/DDBJ whole genome shotgun (WGS) entry which is preliminary data.</text>
</comment>
<dbReference type="InterPro" id="IPR050833">
    <property type="entry name" value="Poly_Biosynth_Transport"/>
</dbReference>
<sequence>MNSAFIYLAANIISSSIPFILLPILTRELSPDEYGIVGMFQLLVSIFIAIVGLSTNGAVIREFYTDKSKKDYNDYIYNCILIAVVTTVLSTISIMLMEEGLTNFFNLKVEWIYLALVSGFLFYFIRLNLSQFQVNKMPVNYAYVQVALSAINMGVSIILLLYFGFSEESRVYGIFISYVILSILSIYYLFKHERLNLNVKYDQKKIRDAYSYGIKIIPHVLGAMFLLSVDRMIISKYMSLSHVGIYMVAVQICMVFSILFDAINKAFMPWLFEKLERNSIKEKIMTVNRVYVYFAGLIVVCFFVASISSYIYDFVVLNKEYGLVQDLLPILIVSQIFNGIYSLGSNFVIYTKKTQYLSIITTLTLFVYLTLGIYLIVKSGLIGLAYAYMLSMLIRAIVMMVVVYKLNILPWFGDKHAQEDSCN</sequence>
<feature type="transmembrane region" description="Helical" evidence="6">
    <location>
        <begin position="210"/>
        <end position="228"/>
    </location>
</feature>
<keyword evidence="3 6" id="KW-0812">Transmembrane</keyword>
<keyword evidence="4 6" id="KW-1133">Transmembrane helix</keyword>
<evidence type="ECO:0000256" key="5">
    <source>
        <dbReference type="ARBA" id="ARBA00023136"/>
    </source>
</evidence>
<feature type="transmembrane region" description="Helical" evidence="6">
    <location>
        <begin position="240"/>
        <end position="260"/>
    </location>
</feature>
<feature type="transmembrane region" description="Helical" evidence="6">
    <location>
        <begin position="171"/>
        <end position="190"/>
    </location>
</feature>
<dbReference type="GO" id="GO:0005886">
    <property type="term" value="C:plasma membrane"/>
    <property type="evidence" value="ECO:0007669"/>
    <property type="project" value="UniProtKB-SubCell"/>
</dbReference>
<feature type="transmembrane region" description="Helical" evidence="6">
    <location>
        <begin position="290"/>
        <end position="312"/>
    </location>
</feature>
<feature type="transmembrane region" description="Helical" evidence="6">
    <location>
        <begin position="75"/>
        <end position="96"/>
    </location>
</feature>
<evidence type="ECO:0000313" key="8">
    <source>
        <dbReference type="Proteomes" id="UP000434870"/>
    </source>
</evidence>
<evidence type="ECO:0000256" key="6">
    <source>
        <dbReference type="SAM" id="Phobius"/>
    </source>
</evidence>
<feature type="transmembrane region" description="Helical" evidence="6">
    <location>
        <begin position="141"/>
        <end position="165"/>
    </location>
</feature>
<dbReference type="PANTHER" id="PTHR30250:SF11">
    <property type="entry name" value="O-ANTIGEN TRANSPORTER-RELATED"/>
    <property type="match status" value="1"/>
</dbReference>
<keyword evidence="5 6" id="KW-0472">Membrane</keyword>
<name>A0A6N6RNW3_9GAMM</name>
<dbReference type="RefSeq" id="WP_151656775.1">
    <property type="nucleotide sequence ID" value="NZ_WBVP01000033.1"/>
</dbReference>
<dbReference type="Proteomes" id="UP000434870">
    <property type="component" value="Unassembled WGS sequence"/>
</dbReference>
<feature type="transmembrane region" description="Helical" evidence="6">
    <location>
        <begin position="111"/>
        <end position="129"/>
    </location>
</feature>
<feature type="transmembrane region" description="Helical" evidence="6">
    <location>
        <begin position="5"/>
        <end position="24"/>
    </location>
</feature>
<dbReference type="EMBL" id="WBVP01000033">
    <property type="protein sequence ID" value="KAB2823159.1"/>
    <property type="molecule type" value="Genomic_DNA"/>
</dbReference>
<organism evidence="7 8">
    <name type="scientific">Aliivibrio finisterrensis</name>
    <dbReference type="NCBI Taxonomy" id="511998"/>
    <lineage>
        <taxon>Bacteria</taxon>
        <taxon>Pseudomonadati</taxon>
        <taxon>Pseudomonadota</taxon>
        <taxon>Gammaproteobacteria</taxon>
        <taxon>Vibrionales</taxon>
        <taxon>Vibrionaceae</taxon>
        <taxon>Aliivibrio</taxon>
    </lineage>
</organism>
<protein>
    <submittedName>
        <fullName evidence="7">Oligosaccharide flippase family protein</fullName>
    </submittedName>
</protein>
<dbReference type="InterPro" id="IPR002797">
    <property type="entry name" value="Polysacc_synth"/>
</dbReference>
<reference evidence="7 8" key="1">
    <citation type="submission" date="2019-09" db="EMBL/GenBank/DDBJ databases">
        <title>Genome of Aliivibrio finisterrensis LMG 23869 (type strain).</title>
        <authorList>
            <person name="Bowman J.P."/>
        </authorList>
    </citation>
    <scope>NUCLEOTIDE SEQUENCE [LARGE SCALE GENOMIC DNA]</scope>
    <source>
        <strain evidence="7 8">LMG 23869</strain>
    </source>
</reference>
<keyword evidence="2" id="KW-1003">Cell membrane</keyword>
<evidence type="ECO:0000256" key="2">
    <source>
        <dbReference type="ARBA" id="ARBA00022475"/>
    </source>
</evidence>
<evidence type="ECO:0000313" key="7">
    <source>
        <dbReference type="EMBL" id="KAB2823159.1"/>
    </source>
</evidence>
<evidence type="ECO:0000256" key="1">
    <source>
        <dbReference type="ARBA" id="ARBA00004651"/>
    </source>
</evidence>
<feature type="transmembrane region" description="Helical" evidence="6">
    <location>
        <begin position="383"/>
        <end position="406"/>
    </location>
</feature>
<accession>A0A6N6RNW3</accession>
<feature type="transmembrane region" description="Helical" evidence="6">
    <location>
        <begin position="327"/>
        <end position="349"/>
    </location>
</feature>
<gene>
    <name evidence="7" type="ORF">F8B77_16750</name>
</gene>
<comment type="subcellular location">
    <subcellularLocation>
        <location evidence="1">Cell membrane</location>
        <topology evidence="1">Multi-pass membrane protein</topology>
    </subcellularLocation>
</comment>
<dbReference type="PANTHER" id="PTHR30250">
    <property type="entry name" value="PST FAMILY PREDICTED COLANIC ACID TRANSPORTER"/>
    <property type="match status" value="1"/>
</dbReference>
<evidence type="ECO:0000256" key="4">
    <source>
        <dbReference type="ARBA" id="ARBA00022989"/>
    </source>
</evidence>